<dbReference type="OrthoDB" id="3650539at2759"/>
<feature type="compositionally biased region" description="Basic and acidic residues" evidence="2">
    <location>
        <begin position="322"/>
        <end position="335"/>
    </location>
</feature>
<comment type="caution">
    <text evidence="3">The sequence shown here is derived from an EMBL/GenBank/DDBJ whole genome shotgun (WGS) entry which is preliminary data.</text>
</comment>
<reference evidence="4" key="1">
    <citation type="journal article" date="2017" name="bioRxiv">
        <title>Conservation of a gene cluster reveals novel cercosporin biosynthetic mechanisms and extends production to the genus Colletotrichum.</title>
        <authorList>
            <person name="de Jonge R."/>
            <person name="Ebert M.K."/>
            <person name="Huitt-Roehl C.R."/>
            <person name="Pal P."/>
            <person name="Suttle J.C."/>
            <person name="Spanner R.E."/>
            <person name="Neubauer J.D."/>
            <person name="Jurick W.M.II."/>
            <person name="Stott K.A."/>
            <person name="Secor G.A."/>
            <person name="Thomma B.P.H.J."/>
            <person name="Van de Peer Y."/>
            <person name="Townsend C.A."/>
            <person name="Bolton M.D."/>
        </authorList>
    </citation>
    <scope>NUCLEOTIDE SEQUENCE [LARGE SCALE GENOMIC DNA]</scope>
    <source>
        <strain evidence="4">CBS538.71</strain>
    </source>
</reference>
<dbReference type="STRING" id="357750.A0A2S6BZX5"/>
<organism evidence="3 4">
    <name type="scientific">Cercospora berteroae</name>
    <dbReference type="NCBI Taxonomy" id="357750"/>
    <lineage>
        <taxon>Eukaryota</taxon>
        <taxon>Fungi</taxon>
        <taxon>Dikarya</taxon>
        <taxon>Ascomycota</taxon>
        <taxon>Pezizomycotina</taxon>
        <taxon>Dothideomycetes</taxon>
        <taxon>Dothideomycetidae</taxon>
        <taxon>Mycosphaerellales</taxon>
        <taxon>Mycosphaerellaceae</taxon>
        <taxon>Cercospora</taxon>
    </lineage>
</organism>
<gene>
    <name evidence="3" type="ORF">CBER1_11427</name>
</gene>
<keyword evidence="4" id="KW-1185">Reference proteome</keyword>
<evidence type="ECO:0000313" key="4">
    <source>
        <dbReference type="Proteomes" id="UP000237631"/>
    </source>
</evidence>
<keyword evidence="1" id="KW-0175">Coiled coil</keyword>
<feature type="region of interest" description="Disordered" evidence="2">
    <location>
        <begin position="299"/>
        <end position="391"/>
    </location>
</feature>
<dbReference type="EMBL" id="PNEN01001621">
    <property type="protein sequence ID" value="PPJ53028.1"/>
    <property type="molecule type" value="Genomic_DNA"/>
</dbReference>
<feature type="coiled-coil region" evidence="1">
    <location>
        <begin position="185"/>
        <end position="212"/>
    </location>
</feature>
<protein>
    <submittedName>
        <fullName evidence="3">Uncharacterized protein</fullName>
    </submittedName>
</protein>
<evidence type="ECO:0000313" key="3">
    <source>
        <dbReference type="EMBL" id="PPJ53028.1"/>
    </source>
</evidence>
<feature type="coiled-coil region" evidence="1">
    <location>
        <begin position="54"/>
        <end position="84"/>
    </location>
</feature>
<evidence type="ECO:0000256" key="1">
    <source>
        <dbReference type="SAM" id="Coils"/>
    </source>
</evidence>
<proteinExistence type="predicted"/>
<evidence type="ECO:0000256" key="2">
    <source>
        <dbReference type="SAM" id="MobiDB-lite"/>
    </source>
</evidence>
<dbReference type="Proteomes" id="UP000237631">
    <property type="component" value="Unassembled WGS sequence"/>
</dbReference>
<name>A0A2S6BZX5_9PEZI</name>
<feature type="region of interest" description="Disordered" evidence="2">
    <location>
        <begin position="261"/>
        <end position="287"/>
    </location>
</feature>
<sequence>MGSTRQRANDLRLQVQYAQDAVIHNLRFFGESRDAYMKSVDRARGESQRMPGLVQQLRTDDENLRQKIEELKTLYNEMTNLDNQLGREDGETLAMESNGIGSPPATGQIIAPSIQTVRNPTYDDFRSEFHVPALLKKYFDVVAELRLAQERLNDELPYEHADQRFRRQRMMDQEQAVSETDDDFEEKCRQEVEDVRREIKDLKDRVNQLHAEVIEAGLDPDPEQYRRKSRSGTSKVAEWLDSVAVEIPVGQFHEDELLAGSTKASRAGSPARKPQTFTDNLTEAEDQPERVFLSVLPSTLDEVTPPPSEPSDHSSSTCGDEEVTKHTTTRSDRELQNSGRENAAELPQMVPKSPKISAHEQPQPSKIATDVSGDRENETVATKGDGVPVIPSGELPQSSTTATLDQQSHDSNAVAAIDDCGLHSSKSTAWHQVDTPHEGLLGDEILGTEDEQLHDVSLCASIR</sequence>
<accession>A0A2S6BZX5</accession>
<dbReference type="AlphaFoldDB" id="A0A2S6BZX5"/>